<name>A0AAD9NPT0_RIDPI</name>
<dbReference type="AlphaFoldDB" id="A0AAD9NPT0"/>
<evidence type="ECO:0000313" key="3">
    <source>
        <dbReference type="Proteomes" id="UP001209878"/>
    </source>
</evidence>
<reference evidence="2" key="1">
    <citation type="journal article" date="2023" name="Mol. Biol. Evol.">
        <title>Third-Generation Sequencing Reveals the Adaptive Role of the Epigenome in Three Deep-Sea Polychaetes.</title>
        <authorList>
            <person name="Perez M."/>
            <person name="Aroh O."/>
            <person name="Sun Y."/>
            <person name="Lan Y."/>
            <person name="Juniper S.K."/>
            <person name="Young C.R."/>
            <person name="Angers B."/>
            <person name="Qian P.Y."/>
        </authorList>
    </citation>
    <scope>NUCLEOTIDE SEQUENCE</scope>
    <source>
        <strain evidence="2">R07B-5</strain>
    </source>
</reference>
<feature type="region of interest" description="Disordered" evidence="1">
    <location>
        <begin position="76"/>
        <end position="96"/>
    </location>
</feature>
<sequence>MSRLYTAQDALEIILNEGESDFESSDDEEITELVIDEEEVPDHEIDDYFSSSDDEPLSTYRTNRRQWEDGAFLPPDAAFIPDPMKPPAREMTPYMY</sequence>
<organism evidence="2 3">
    <name type="scientific">Ridgeia piscesae</name>
    <name type="common">Tubeworm</name>
    <dbReference type="NCBI Taxonomy" id="27915"/>
    <lineage>
        <taxon>Eukaryota</taxon>
        <taxon>Metazoa</taxon>
        <taxon>Spiralia</taxon>
        <taxon>Lophotrochozoa</taxon>
        <taxon>Annelida</taxon>
        <taxon>Polychaeta</taxon>
        <taxon>Sedentaria</taxon>
        <taxon>Canalipalpata</taxon>
        <taxon>Sabellida</taxon>
        <taxon>Siboglinidae</taxon>
        <taxon>Ridgeia</taxon>
    </lineage>
</organism>
<evidence type="ECO:0000256" key="1">
    <source>
        <dbReference type="SAM" id="MobiDB-lite"/>
    </source>
</evidence>
<proteinExistence type="predicted"/>
<keyword evidence="3" id="KW-1185">Reference proteome</keyword>
<dbReference type="EMBL" id="JAODUO010000677">
    <property type="protein sequence ID" value="KAK2176186.1"/>
    <property type="molecule type" value="Genomic_DNA"/>
</dbReference>
<evidence type="ECO:0000313" key="2">
    <source>
        <dbReference type="EMBL" id="KAK2176186.1"/>
    </source>
</evidence>
<dbReference type="Proteomes" id="UP001209878">
    <property type="component" value="Unassembled WGS sequence"/>
</dbReference>
<comment type="caution">
    <text evidence="2">The sequence shown here is derived from an EMBL/GenBank/DDBJ whole genome shotgun (WGS) entry which is preliminary data.</text>
</comment>
<accession>A0AAD9NPT0</accession>
<gene>
    <name evidence="2" type="ORF">NP493_677g02059</name>
</gene>
<protein>
    <submittedName>
        <fullName evidence="2">Uncharacterized protein</fullName>
    </submittedName>
</protein>